<keyword evidence="1" id="KW-0472">Membrane</keyword>
<reference evidence="2 3" key="1">
    <citation type="journal article" date="2015" name="Nature">
        <title>rRNA introns, odd ribosomes, and small enigmatic genomes across a large radiation of phyla.</title>
        <authorList>
            <person name="Brown C.T."/>
            <person name="Hug L.A."/>
            <person name="Thomas B.C."/>
            <person name="Sharon I."/>
            <person name="Castelle C.J."/>
            <person name="Singh A."/>
            <person name="Wilkins M.J."/>
            <person name="Williams K.H."/>
            <person name="Banfield J.F."/>
        </authorList>
    </citation>
    <scope>NUCLEOTIDE SEQUENCE [LARGE SCALE GENOMIC DNA]</scope>
</reference>
<name>A0A0G4B5V6_9BACT</name>
<evidence type="ECO:0000256" key="1">
    <source>
        <dbReference type="SAM" id="Phobius"/>
    </source>
</evidence>
<organism evidence="2 3">
    <name type="scientific">Berkelbacteria bacterium GW2011_GWE1_39_12</name>
    <dbReference type="NCBI Taxonomy" id="1618337"/>
    <lineage>
        <taxon>Bacteria</taxon>
        <taxon>Candidatus Berkelbacteria</taxon>
    </lineage>
</organism>
<keyword evidence="1" id="KW-0812">Transmembrane</keyword>
<accession>A0A0G4B5V6</accession>
<dbReference type="Proteomes" id="UP000035648">
    <property type="component" value="Chromosome"/>
</dbReference>
<evidence type="ECO:0000313" key="2">
    <source>
        <dbReference type="EMBL" id="AKM82783.1"/>
    </source>
</evidence>
<proteinExistence type="predicted"/>
<keyword evidence="1" id="KW-1133">Transmembrane helix</keyword>
<feature type="transmembrane region" description="Helical" evidence="1">
    <location>
        <begin position="195"/>
        <end position="216"/>
    </location>
</feature>
<dbReference type="KEGG" id="bbgw:UT28_C0001G1009"/>
<protein>
    <submittedName>
        <fullName evidence="2">Uncharacterized protein</fullName>
    </submittedName>
</protein>
<gene>
    <name evidence="2" type="ORF">UT28_C0001G1009</name>
</gene>
<feature type="transmembrane region" description="Helical" evidence="1">
    <location>
        <begin position="282"/>
        <end position="303"/>
    </location>
</feature>
<dbReference type="AlphaFoldDB" id="A0A0G4B5V6"/>
<dbReference type="EMBL" id="CP011213">
    <property type="protein sequence ID" value="AKM82783.1"/>
    <property type="molecule type" value="Genomic_DNA"/>
</dbReference>
<feature type="transmembrane region" description="Helical" evidence="1">
    <location>
        <begin position="6"/>
        <end position="27"/>
    </location>
</feature>
<sequence>MHNKVLGVFLIFVTIPLVMLSIISLGTGKLSTATYYKNLFKKADAYKLAIQALPKSETTKNDDIIAQISNDMTPVWLEQTITKNLDQFDAYFNGRTTAIDPSIDITAFKGDLTATLPAEFKSVVPDVISFTTYNDYLNQTEKLVSENSGLIQTEDQSNSEQIQQQLESTRKTQQQFFTSLSSAKQGYHFVIILKYVLYVLTILMLLTIVLAARHWYPAILRWAGQTLLISGVATLGFFFAIQKIALGFNLIDKTSLSDSLKQILKPLYNNIFQDITFGVEKIALIVALIGLLFIIASYILPFFSPEAKKVTPVSANS</sequence>
<dbReference type="STRING" id="1618337.UT28_C0001G1009"/>
<evidence type="ECO:0000313" key="3">
    <source>
        <dbReference type="Proteomes" id="UP000035648"/>
    </source>
</evidence>
<feature type="transmembrane region" description="Helical" evidence="1">
    <location>
        <begin position="222"/>
        <end position="241"/>
    </location>
</feature>